<dbReference type="Proteomes" id="UP001501204">
    <property type="component" value="Unassembled WGS sequence"/>
</dbReference>
<dbReference type="SUPFAM" id="SSF55961">
    <property type="entry name" value="Bet v1-like"/>
    <property type="match status" value="1"/>
</dbReference>
<sequence length="157" mass="18004">MRTVEQISHLPAPAAEVWDRIVTAEGINDELRPWLTMSLPPHLSTHSLDHTPVGVPLGRAWLRAFGVVPFEWDDLMLVEREPGRRFHELSSMITARRWEHERTLTPLGAQTTRIHDRVVFEARLGGRGLEAVMHLLVGAIFTHRHHRLQQHFGAIRS</sequence>
<gene>
    <name evidence="1" type="ORF">GCM10009767_35570</name>
</gene>
<evidence type="ECO:0008006" key="3">
    <source>
        <dbReference type="Google" id="ProtNLM"/>
    </source>
</evidence>
<dbReference type="InterPro" id="IPR023393">
    <property type="entry name" value="START-like_dom_sf"/>
</dbReference>
<comment type="caution">
    <text evidence="1">The sequence shown here is derived from an EMBL/GenBank/DDBJ whole genome shotgun (WGS) entry which is preliminary data.</text>
</comment>
<evidence type="ECO:0000313" key="1">
    <source>
        <dbReference type="EMBL" id="GAA1774428.1"/>
    </source>
</evidence>
<proteinExistence type="predicted"/>
<dbReference type="Gene3D" id="3.30.530.20">
    <property type="match status" value="1"/>
</dbReference>
<dbReference type="EMBL" id="BAAAOA010000046">
    <property type="protein sequence ID" value="GAA1774428.1"/>
    <property type="molecule type" value="Genomic_DNA"/>
</dbReference>
<name>A0ABP4XCX0_9MICC</name>
<keyword evidence="2" id="KW-1185">Reference proteome</keyword>
<accession>A0ABP4XCX0</accession>
<reference evidence="2" key="1">
    <citation type="journal article" date="2019" name="Int. J. Syst. Evol. Microbiol.">
        <title>The Global Catalogue of Microorganisms (GCM) 10K type strain sequencing project: providing services to taxonomists for standard genome sequencing and annotation.</title>
        <authorList>
            <consortium name="The Broad Institute Genomics Platform"/>
            <consortium name="The Broad Institute Genome Sequencing Center for Infectious Disease"/>
            <person name="Wu L."/>
            <person name="Ma J."/>
        </authorList>
    </citation>
    <scope>NUCLEOTIDE SEQUENCE [LARGE SCALE GENOMIC DNA]</scope>
    <source>
        <strain evidence="2">JCM 14735</strain>
    </source>
</reference>
<evidence type="ECO:0000313" key="2">
    <source>
        <dbReference type="Proteomes" id="UP001501204"/>
    </source>
</evidence>
<organism evidence="1 2">
    <name type="scientific">Kocuria aegyptia</name>
    <dbReference type="NCBI Taxonomy" id="330943"/>
    <lineage>
        <taxon>Bacteria</taxon>
        <taxon>Bacillati</taxon>
        <taxon>Actinomycetota</taxon>
        <taxon>Actinomycetes</taxon>
        <taxon>Micrococcales</taxon>
        <taxon>Micrococcaceae</taxon>
        <taxon>Kocuria</taxon>
    </lineage>
</organism>
<dbReference type="RefSeq" id="WP_344124777.1">
    <property type="nucleotide sequence ID" value="NZ_BAAAOA010000046.1"/>
</dbReference>
<protein>
    <recommendedName>
        <fullName evidence="3">SRPBCC family protein</fullName>
    </recommendedName>
</protein>